<evidence type="ECO:0000313" key="2">
    <source>
        <dbReference type="Proteomes" id="UP001231362"/>
    </source>
</evidence>
<keyword evidence="2" id="KW-1185">Reference proteome</keyword>
<reference evidence="1 2" key="1">
    <citation type="submission" date="2023-07" db="EMBL/GenBank/DDBJ databases">
        <title>Genomic Encyclopedia of Type Strains, Phase IV (KMG-IV): sequencing the most valuable type-strain genomes for metagenomic binning, comparative biology and taxonomic classification.</title>
        <authorList>
            <person name="Goeker M."/>
        </authorList>
    </citation>
    <scope>NUCLEOTIDE SEQUENCE [LARGE SCALE GENOMIC DNA]</scope>
    <source>
        <strain evidence="1 2">DSM 23948</strain>
    </source>
</reference>
<protein>
    <submittedName>
        <fullName evidence="1">Uncharacterized protein</fullName>
    </submittedName>
</protein>
<proteinExistence type="predicted"/>
<evidence type="ECO:0000313" key="1">
    <source>
        <dbReference type="EMBL" id="MDQ0157708.1"/>
    </source>
</evidence>
<organism evidence="1 2">
    <name type="scientific">Anoxybacillus andreesenii</name>
    <dbReference type="NCBI Taxonomy" id="1325932"/>
    <lineage>
        <taxon>Bacteria</taxon>
        <taxon>Bacillati</taxon>
        <taxon>Bacillota</taxon>
        <taxon>Bacilli</taxon>
        <taxon>Bacillales</taxon>
        <taxon>Anoxybacillaceae</taxon>
        <taxon>Anoxybacillus</taxon>
    </lineage>
</organism>
<accession>A0ABT9V9R8</accession>
<dbReference type="RefSeq" id="WP_307152156.1">
    <property type="nucleotide sequence ID" value="NZ_JAUSTU010000035.1"/>
</dbReference>
<dbReference type="Proteomes" id="UP001231362">
    <property type="component" value="Unassembled WGS sequence"/>
</dbReference>
<name>A0ABT9V9R8_9BACL</name>
<comment type="caution">
    <text evidence="1">The sequence shown here is derived from an EMBL/GenBank/DDBJ whole genome shotgun (WGS) entry which is preliminary data.</text>
</comment>
<dbReference type="EMBL" id="JAUSTU010000035">
    <property type="protein sequence ID" value="MDQ0157708.1"/>
    <property type="molecule type" value="Genomic_DNA"/>
</dbReference>
<gene>
    <name evidence="1" type="ORF">J2S07_004055</name>
</gene>
<sequence>MNHIQAERDLLIVKSMQRELDIITAALILTGQLTMNQILIEPGGFTLTIGGPLTGRERSEGKNGNKALSFVIDVLDIILVILLLTDKINVLGIFISHGGFSLTVSGPIFGVPKSEVTLPGTKKIFNEFHEIVSNHYKIEPELINKIRKEGQSWL</sequence>